<keyword evidence="3" id="KW-1185">Reference proteome</keyword>
<feature type="region of interest" description="Disordered" evidence="1">
    <location>
        <begin position="53"/>
        <end position="74"/>
    </location>
</feature>
<evidence type="ECO:0000256" key="1">
    <source>
        <dbReference type="SAM" id="MobiDB-lite"/>
    </source>
</evidence>
<gene>
    <name evidence="2" type="ORF">GBAR_LOCUS19321</name>
</gene>
<proteinExistence type="predicted"/>
<evidence type="ECO:0000313" key="2">
    <source>
        <dbReference type="EMBL" id="CAI8034286.1"/>
    </source>
</evidence>
<organism evidence="2 3">
    <name type="scientific">Geodia barretti</name>
    <name type="common">Barrett's horny sponge</name>
    <dbReference type="NCBI Taxonomy" id="519541"/>
    <lineage>
        <taxon>Eukaryota</taxon>
        <taxon>Metazoa</taxon>
        <taxon>Porifera</taxon>
        <taxon>Demospongiae</taxon>
        <taxon>Heteroscleromorpha</taxon>
        <taxon>Tetractinellida</taxon>
        <taxon>Astrophorina</taxon>
        <taxon>Geodiidae</taxon>
        <taxon>Geodia</taxon>
    </lineage>
</organism>
<dbReference type="Proteomes" id="UP001174909">
    <property type="component" value="Unassembled WGS sequence"/>
</dbReference>
<sequence length="256" mass="28733">MTRVCTLLDDHEHKVVEYSWSDGGSLAAIGGRDNSIFLFRALGKILYCKRETTSDREGGEGEGEGGPRGSAVALPPHLRHHQRPRLLVDPEWVVEHSHLSPEMFVLYLHQNYLHMHSDIDNIYRDKCQTAKRLFLHLGQSPHAHLWTPVELQTEILPHLALTNMPLRNPDQAALLQSITHFSHSYIRGYLERLGERDVDTVLTQDSGSSSVGLGPSQDARAGSLFRSVSQDVGMGPVDGPEEEETVIEDFEDDVIW</sequence>
<protein>
    <submittedName>
        <fullName evidence="2">Cell cycle checkpoint protein RAD17</fullName>
    </submittedName>
</protein>
<dbReference type="AlphaFoldDB" id="A0AA35WZE5"/>
<name>A0AA35WZE5_GEOBA</name>
<reference evidence="2" key="1">
    <citation type="submission" date="2023-03" db="EMBL/GenBank/DDBJ databases">
        <authorList>
            <person name="Steffen K."/>
            <person name="Cardenas P."/>
        </authorList>
    </citation>
    <scope>NUCLEOTIDE SEQUENCE</scope>
</reference>
<evidence type="ECO:0000313" key="3">
    <source>
        <dbReference type="Proteomes" id="UP001174909"/>
    </source>
</evidence>
<dbReference type="EMBL" id="CASHTH010002723">
    <property type="protein sequence ID" value="CAI8034286.1"/>
    <property type="molecule type" value="Genomic_DNA"/>
</dbReference>
<accession>A0AA35WZE5</accession>
<comment type="caution">
    <text evidence="2">The sequence shown here is derived from an EMBL/GenBank/DDBJ whole genome shotgun (WGS) entry which is preliminary data.</text>
</comment>